<dbReference type="OrthoDB" id="9814627at2"/>
<sequence>MMKNLYILFAFVISMSLKSQDNSNSASVLTPVANQTGVPDISFPLVDLPATKDFNISLGLSYNPNSFRMGEYSGQVAKNWILSGSNFTITRKVMSSWIDEVDPADGNWDDIYFYTLNGEQGSFKFEKHGTFPNDTYHVVKLTSSNVKIEFEREIVGYSTKPVKSFTITDSKGYKYYFQDHDYYKLSVEQGRDMRNTFYITKILDAKNRQIVTYTNKKYTSYEEHSNNTIIDGWIYLPEKIQTDYGSITIDHGDGGYTFDFHDKYFLNVFTLKDHKDNFVSKYSLNIEPSGYSFYDLHSEYDDFPEIRSFNSRILTRINRLDQSSNLLERTTLNYRLLTTNIYGPSNIWKDYLPINHKYYTDDDPNSLLVGVLESVILPTKAKIDYQFRVNKLKSEDKNTTAYIQKMQNPMDFSDPEIQYLEHVQSIDFDTRNTKIYPLTGFQKSPNTRIYIRFVKYETYPYEEQEHEPLQPGVFPPPRLAYNVKNAIYNSYGPHNDTEDLNSKFYVIPSNGSAYIEITGSGGNGYFDIFEKHYTSPPYINEKTLPNSGVRIEKITYNSWEGNSYGTNPKIVNYDYTRFDEPGISSGVAVGDDQKEAIIYKNIKVTESDKGGYTKYYYKTPFDFPTDPHPTLMNKTIWPNYNLRKKGILDKQEIYNANNIIKHSTVFDYTLPSYNVSQLYPYEVQCENCPYAHPAGDPYMMYTQELFAEKIKTEDYDYDAQGNSMKVTVERGFNLQNNNLMSEKKTTADGTVSEVTYKYALEKNNTKLLNASMFSVPLEVVQKQNNIETGKVEMKFDHTDNFFPSSIKKFGINNALNSEEKNELYDTMGNVLQTTSKTGIATTFIYGYNSTLLIAKIEGATYAQVMQAYGLPNTSEAYKSLDIYTRSNLDINDATEEAFRIRLDTFRLNSNFKDYQITTYTYDPLIGIKSMTTPSGNKEYYYYDNANRLIRVEDINHNVIKENKYKNYIQ</sequence>
<protein>
    <recommendedName>
        <fullName evidence="4">YD repeat-containing protein</fullName>
    </recommendedName>
</protein>
<feature type="signal peptide" evidence="1">
    <location>
        <begin position="1"/>
        <end position="19"/>
    </location>
</feature>
<feature type="chain" id="PRO_5012393499" description="YD repeat-containing protein" evidence="1">
    <location>
        <begin position="20"/>
        <end position="969"/>
    </location>
</feature>
<dbReference type="STRING" id="1434700.SAMN06296427_10634"/>
<name>A0A1W2BC36_9FLAO</name>
<dbReference type="EMBL" id="FWXS01000006">
    <property type="protein sequence ID" value="SMC70340.1"/>
    <property type="molecule type" value="Genomic_DNA"/>
</dbReference>
<accession>A0A1W2BC36</accession>
<evidence type="ECO:0008006" key="4">
    <source>
        <dbReference type="Google" id="ProtNLM"/>
    </source>
</evidence>
<proteinExistence type="predicted"/>
<keyword evidence="3" id="KW-1185">Reference proteome</keyword>
<gene>
    <name evidence="2" type="ORF">SAMN06296427_10634</name>
</gene>
<organism evidence="2 3">
    <name type="scientific">Moheibacter sediminis</name>
    <dbReference type="NCBI Taxonomy" id="1434700"/>
    <lineage>
        <taxon>Bacteria</taxon>
        <taxon>Pseudomonadati</taxon>
        <taxon>Bacteroidota</taxon>
        <taxon>Flavobacteriia</taxon>
        <taxon>Flavobacteriales</taxon>
        <taxon>Weeksellaceae</taxon>
        <taxon>Moheibacter</taxon>
    </lineage>
</organism>
<evidence type="ECO:0000313" key="3">
    <source>
        <dbReference type="Proteomes" id="UP000192393"/>
    </source>
</evidence>
<reference evidence="2 3" key="1">
    <citation type="submission" date="2017-04" db="EMBL/GenBank/DDBJ databases">
        <authorList>
            <person name="Afonso C.L."/>
            <person name="Miller P.J."/>
            <person name="Scott M.A."/>
            <person name="Spackman E."/>
            <person name="Goraichik I."/>
            <person name="Dimitrov K.M."/>
            <person name="Suarez D.L."/>
            <person name="Swayne D.E."/>
        </authorList>
    </citation>
    <scope>NUCLEOTIDE SEQUENCE [LARGE SCALE GENOMIC DNA]</scope>
    <source>
        <strain evidence="2 3">CGMCC 1.12708</strain>
    </source>
</reference>
<dbReference type="AlphaFoldDB" id="A0A1W2BC36"/>
<dbReference type="RefSeq" id="WP_143736437.1">
    <property type="nucleotide sequence ID" value="NZ_FWXS01000006.1"/>
</dbReference>
<dbReference type="Proteomes" id="UP000192393">
    <property type="component" value="Unassembled WGS sequence"/>
</dbReference>
<evidence type="ECO:0000256" key="1">
    <source>
        <dbReference type="SAM" id="SignalP"/>
    </source>
</evidence>
<keyword evidence="1" id="KW-0732">Signal</keyword>
<evidence type="ECO:0000313" key="2">
    <source>
        <dbReference type="EMBL" id="SMC70340.1"/>
    </source>
</evidence>
<dbReference type="Gene3D" id="2.180.10.10">
    <property type="entry name" value="RHS repeat-associated core"/>
    <property type="match status" value="1"/>
</dbReference>